<keyword evidence="11" id="KW-1185">Reference proteome</keyword>
<dbReference type="PROSITE" id="PS50026">
    <property type="entry name" value="EGF_3"/>
    <property type="match status" value="3"/>
</dbReference>
<evidence type="ECO:0000259" key="10">
    <source>
        <dbReference type="PROSITE" id="PS50026"/>
    </source>
</evidence>
<feature type="domain" description="EGF-like" evidence="10">
    <location>
        <begin position="282"/>
        <end position="316"/>
    </location>
</feature>
<comment type="caution">
    <text evidence="6">Lacks conserved residue(s) required for the propagation of feature annotation.</text>
</comment>
<dbReference type="FunFam" id="2.10.25.10:FF:000012">
    <property type="entry name" value="Delta-like protein"/>
    <property type="match status" value="1"/>
</dbReference>
<evidence type="ECO:0000256" key="5">
    <source>
        <dbReference type="ARBA" id="ARBA00023180"/>
    </source>
</evidence>
<dbReference type="SMART" id="SM00179">
    <property type="entry name" value="EGF_CA"/>
    <property type="match status" value="1"/>
</dbReference>
<organism evidence="11 12">
    <name type="scientific">Parascaris univalens</name>
    <name type="common">Nematode worm</name>
    <dbReference type="NCBI Taxonomy" id="6257"/>
    <lineage>
        <taxon>Eukaryota</taxon>
        <taxon>Metazoa</taxon>
        <taxon>Ecdysozoa</taxon>
        <taxon>Nematoda</taxon>
        <taxon>Chromadorea</taxon>
        <taxon>Rhabditida</taxon>
        <taxon>Spirurina</taxon>
        <taxon>Ascaridomorpha</taxon>
        <taxon>Ascaridoidea</taxon>
        <taxon>Ascarididae</taxon>
        <taxon>Parascaris</taxon>
    </lineage>
</organism>
<feature type="compositionally biased region" description="Polar residues" evidence="7">
    <location>
        <begin position="695"/>
        <end position="706"/>
    </location>
</feature>
<feature type="compositionally biased region" description="Basic and acidic residues" evidence="7">
    <location>
        <begin position="718"/>
        <end position="727"/>
    </location>
</feature>
<dbReference type="SUPFAM" id="SSF57196">
    <property type="entry name" value="EGF/Laminin"/>
    <property type="match status" value="2"/>
</dbReference>
<evidence type="ECO:0000256" key="7">
    <source>
        <dbReference type="SAM" id="MobiDB-lite"/>
    </source>
</evidence>
<feature type="region of interest" description="Disordered" evidence="7">
    <location>
        <begin position="774"/>
        <end position="800"/>
    </location>
</feature>
<feature type="domain" description="EGF-like" evidence="10">
    <location>
        <begin position="356"/>
        <end position="390"/>
    </location>
</feature>
<accession>A0A915C0R6</accession>
<reference evidence="12" key="1">
    <citation type="submission" date="2022-11" db="UniProtKB">
        <authorList>
            <consortium name="WormBaseParasite"/>
        </authorList>
    </citation>
    <scope>IDENTIFICATION</scope>
</reference>
<keyword evidence="8" id="KW-0812">Transmembrane</keyword>
<evidence type="ECO:0000256" key="3">
    <source>
        <dbReference type="ARBA" id="ARBA00022737"/>
    </source>
</evidence>
<dbReference type="Pfam" id="PF00008">
    <property type="entry name" value="EGF"/>
    <property type="match status" value="2"/>
</dbReference>
<feature type="disulfide bond" evidence="6">
    <location>
        <begin position="380"/>
        <end position="389"/>
    </location>
</feature>
<evidence type="ECO:0000256" key="8">
    <source>
        <dbReference type="SAM" id="Phobius"/>
    </source>
</evidence>
<dbReference type="Gene3D" id="2.10.25.10">
    <property type="entry name" value="Laminin"/>
    <property type="match status" value="2"/>
</dbReference>
<evidence type="ECO:0000256" key="2">
    <source>
        <dbReference type="ARBA" id="ARBA00022729"/>
    </source>
</evidence>
<dbReference type="GO" id="GO:0005509">
    <property type="term" value="F:calcium ion binding"/>
    <property type="evidence" value="ECO:0007669"/>
    <property type="project" value="InterPro"/>
</dbReference>
<dbReference type="Proteomes" id="UP000887569">
    <property type="component" value="Unplaced"/>
</dbReference>
<feature type="signal peptide" evidence="9">
    <location>
        <begin position="1"/>
        <end position="19"/>
    </location>
</feature>
<feature type="disulfide bond" evidence="6">
    <location>
        <begin position="345"/>
        <end position="354"/>
    </location>
</feature>
<dbReference type="WBParaSite" id="PgR071_g038_t01">
    <property type="protein sequence ID" value="PgR071_g038_t01"/>
    <property type="gene ID" value="PgR071_g038"/>
</dbReference>
<keyword evidence="8" id="KW-0472">Membrane</keyword>
<keyword evidence="1 6" id="KW-0245">EGF-like domain</keyword>
<evidence type="ECO:0000313" key="11">
    <source>
        <dbReference type="Proteomes" id="UP000887569"/>
    </source>
</evidence>
<keyword evidence="3" id="KW-0677">Repeat</keyword>
<dbReference type="SMART" id="SM00181">
    <property type="entry name" value="EGF"/>
    <property type="match status" value="3"/>
</dbReference>
<feature type="region of interest" description="Disordered" evidence="7">
    <location>
        <begin position="533"/>
        <end position="556"/>
    </location>
</feature>
<dbReference type="GO" id="GO:0045597">
    <property type="term" value="P:positive regulation of cell differentiation"/>
    <property type="evidence" value="ECO:0007669"/>
    <property type="project" value="UniProtKB-ARBA"/>
</dbReference>
<feature type="chain" id="PRO_5036907327" evidence="9">
    <location>
        <begin position="20"/>
        <end position="869"/>
    </location>
</feature>
<evidence type="ECO:0000256" key="6">
    <source>
        <dbReference type="PROSITE-ProRule" id="PRU00076"/>
    </source>
</evidence>
<feature type="compositionally biased region" description="Low complexity" evidence="7">
    <location>
        <begin position="707"/>
        <end position="717"/>
    </location>
</feature>
<feature type="disulfide bond" evidence="6">
    <location>
        <begin position="359"/>
        <end position="369"/>
    </location>
</feature>
<dbReference type="InterPro" id="IPR051022">
    <property type="entry name" value="Notch_Cell-Fate_Det"/>
</dbReference>
<evidence type="ECO:0000313" key="12">
    <source>
        <dbReference type="WBParaSite" id="PgR071_g038_t01"/>
    </source>
</evidence>
<dbReference type="CDD" id="cd00054">
    <property type="entry name" value="EGF_CA"/>
    <property type="match status" value="3"/>
</dbReference>
<sequence>MWPFFAFILFLSVSLPVRTQQDAHFADPLAGRVSWVIDENALPWTGAYYFLASTSSQSTVLLTVVDSSNGNHLGECTSSQHGVNWQRFFWTLSEDALLCNVSGSVMSKVRFPPTDHPRTFSARILAGRGPRCFRDLIVQNERSTGCPPMLRRNLYQQAAFECGCDATNAADVDSSLQSRTDAPTTPTTTIGPVFPIFQLTHPSTTLNAFPNWTFSTQNPFPPLSAIESFPSTASHNHAELEAHPTTELFRIETVLAGRTSLPDQSQSFVTPSMRTTTMRTLSSQPCAEVECRNNGTCVLSADGQASCLCLEGFNGPRCEFNMCATMPCMNGGICHASGAEARCECPPPFTGVLCEQAICNPVCGNGGSCEFINESAVCQCMPGTIGINCNLIDVCAQPSTCAVFGDRARCRVDPQNFALISPIVVNASYTCECEDHNDRWVNCLELAMRTASSPPTVAHHFITSSIINQQPSTPIEKGVDFASVIPERQWFNIIDKNTPLLNKSEIEQHSTSGEVPFPWPTSLHPSLSGFSTLSVKPTSGETTEQKSIEESSPTSVLMTEAPQNMNSFSLSTTTTSSIADLFASSSFVHSIISTNNSNVSIPAFPPFSSFTIPTRESTVVESAATFSSPMPHVPTSQAAITGIDTVAHFSGLPWSPFEHVTAPSRGESMLTTESPSEIPGVITPETAVTDEKSTDSVISQETQAQFTTLQQPELETTTEPRSEEKTQEQGADGWQSVMPSYVPETYTKVTEISPQGSGAGEEVVTSEVHRYPIVEPTLSSSTGGPIKNGASANEASDDTSKGSSASWIVALVVAIVILLLIGAAALFVLRYVRRSRKLHGKYNPAREENVLANSYSMPMTTVTKEERLI</sequence>
<dbReference type="PROSITE" id="PS01186">
    <property type="entry name" value="EGF_2"/>
    <property type="match status" value="1"/>
</dbReference>
<evidence type="ECO:0000256" key="9">
    <source>
        <dbReference type="SAM" id="SignalP"/>
    </source>
</evidence>
<dbReference type="PANTHER" id="PTHR24049">
    <property type="entry name" value="CRUMBS FAMILY MEMBER"/>
    <property type="match status" value="1"/>
</dbReference>
<dbReference type="AlphaFoldDB" id="A0A915C0R6"/>
<protein>
    <submittedName>
        <fullName evidence="12">EGF-like domain-containing protein</fullName>
    </submittedName>
</protein>
<proteinExistence type="predicted"/>
<dbReference type="GO" id="GO:0016020">
    <property type="term" value="C:membrane"/>
    <property type="evidence" value="ECO:0007669"/>
    <property type="project" value="UniProtKB-SubCell"/>
</dbReference>
<feature type="compositionally biased region" description="Polar residues" evidence="7">
    <location>
        <begin position="533"/>
        <end position="542"/>
    </location>
</feature>
<feature type="transmembrane region" description="Helical" evidence="8">
    <location>
        <begin position="807"/>
        <end position="832"/>
    </location>
</feature>
<feature type="region of interest" description="Disordered" evidence="7">
    <location>
        <begin position="663"/>
        <end position="682"/>
    </location>
</feature>
<dbReference type="InterPro" id="IPR000742">
    <property type="entry name" value="EGF"/>
</dbReference>
<dbReference type="InterPro" id="IPR001881">
    <property type="entry name" value="EGF-like_Ca-bd_dom"/>
</dbReference>
<dbReference type="PROSITE" id="PS00022">
    <property type="entry name" value="EGF_1"/>
    <property type="match status" value="2"/>
</dbReference>
<feature type="region of interest" description="Disordered" evidence="7">
    <location>
        <begin position="689"/>
        <end position="738"/>
    </location>
</feature>
<keyword evidence="8" id="KW-1133">Transmembrane helix</keyword>
<evidence type="ECO:0000256" key="4">
    <source>
        <dbReference type="ARBA" id="ARBA00023157"/>
    </source>
</evidence>
<keyword evidence="5" id="KW-0325">Glycoprotein</keyword>
<evidence type="ECO:0000256" key="1">
    <source>
        <dbReference type="ARBA" id="ARBA00022536"/>
    </source>
</evidence>
<keyword evidence="4 6" id="KW-1015">Disulfide bond</keyword>
<name>A0A915C0R6_PARUN</name>
<feature type="domain" description="EGF-like" evidence="10">
    <location>
        <begin position="319"/>
        <end position="355"/>
    </location>
</feature>
<keyword evidence="2 9" id="KW-0732">Signal</keyword>